<evidence type="ECO:0000313" key="2">
    <source>
        <dbReference type="EMBL" id="EMC93807.1"/>
    </source>
</evidence>
<proteinExistence type="inferred from homology"/>
<dbReference type="AlphaFoldDB" id="M2LHZ9"/>
<dbReference type="InterPro" id="IPR053710">
    <property type="entry name" value="Arylamine_NAT_domain_sf"/>
</dbReference>
<dbReference type="OMA" id="FTIINYY"/>
<evidence type="ECO:0000256" key="1">
    <source>
        <dbReference type="ARBA" id="ARBA00006547"/>
    </source>
</evidence>
<protein>
    <submittedName>
        <fullName evidence="2">Uncharacterized protein</fullName>
    </submittedName>
</protein>
<evidence type="ECO:0000313" key="3">
    <source>
        <dbReference type="Proteomes" id="UP000011761"/>
    </source>
</evidence>
<dbReference type="InterPro" id="IPR001447">
    <property type="entry name" value="Arylamine_N-AcTrfase"/>
</dbReference>
<accession>M2LHZ9</accession>
<dbReference type="RefSeq" id="XP_007678759.1">
    <property type="nucleotide sequence ID" value="XM_007680569.1"/>
</dbReference>
<keyword evidence="3" id="KW-1185">Reference proteome</keyword>
<dbReference type="HOGENOM" id="CLU_049918_2_0_1"/>
<dbReference type="EMBL" id="KB445559">
    <property type="protein sequence ID" value="EMC93807.1"/>
    <property type="molecule type" value="Genomic_DNA"/>
</dbReference>
<dbReference type="SUPFAM" id="SSF54001">
    <property type="entry name" value="Cysteine proteinases"/>
    <property type="match status" value="1"/>
</dbReference>
<dbReference type="InterPro" id="IPR038765">
    <property type="entry name" value="Papain-like_cys_pep_sf"/>
</dbReference>
<dbReference type="PANTHER" id="PTHR11786:SF0">
    <property type="entry name" value="ARYLAMINE N-ACETYLTRANSFERASE 4-RELATED"/>
    <property type="match status" value="1"/>
</dbReference>
<organism evidence="2 3">
    <name type="scientific">Baudoinia panamericana (strain UAMH 10762)</name>
    <name type="common">Angels' share fungus</name>
    <name type="synonym">Baudoinia compniacensis (strain UAMH 10762)</name>
    <dbReference type="NCBI Taxonomy" id="717646"/>
    <lineage>
        <taxon>Eukaryota</taxon>
        <taxon>Fungi</taxon>
        <taxon>Dikarya</taxon>
        <taxon>Ascomycota</taxon>
        <taxon>Pezizomycotina</taxon>
        <taxon>Dothideomycetes</taxon>
        <taxon>Dothideomycetidae</taxon>
        <taxon>Mycosphaerellales</taxon>
        <taxon>Teratosphaeriaceae</taxon>
        <taxon>Baudoinia</taxon>
    </lineage>
</organism>
<comment type="similarity">
    <text evidence="1">Belongs to the arylamine N-acetyltransferase family.</text>
</comment>
<dbReference type="GeneID" id="19116890"/>
<reference evidence="2 3" key="1">
    <citation type="journal article" date="2012" name="PLoS Pathog.">
        <title>Diverse lifestyles and strategies of plant pathogenesis encoded in the genomes of eighteen Dothideomycetes fungi.</title>
        <authorList>
            <person name="Ohm R.A."/>
            <person name="Feau N."/>
            <person name="Henrissat B."/>
            <person name="Schoch C.L."/>
            <person name="Horwitz B.A."/>
            <person name="Barry K.W."/>
            <person name="Condon B.J."/>
            <person name="Copeland A.C."/>
            <person name="Dhillon B."/>
            <person name="Glaser F."/>
            <person name="Hesse C.N."/>
            <person name="Kosti I."/>
            <person name="LaButti K."/>
            <person name="Lindquist E.A."/>
            <person name="Lucas S."/>
            <person name="Salamov A.A."/>
            <person name="Bradshaw R.E."/>
            <person name="Ciuffetti L."/>
            <person name="Hamelin R.C."/>
            <person name="Kema G.H.J."/>
            <person name="Lawrence C."/>
            <person name="Scott J.A."/>
            <person name="Spatafora J.W."/>
            <person name="Turgeon B.G."/>
            <person name="de Wit P.J.G.M."/>
            <person name="Zhong S."/>
            <person name="Goodwin S.B."/>
            <person name="Grigoriev I.V."/>
        </authorList>
    </citation>
    <scope>NUCLEOTIDE SEQUENCE [LARGE SCALE GENOMIC DNA]</scope>
    <source>
        <strain evidence="2 3">UAMH 10762</strain>
    </source>
</reference>
<dbReference type="PANTHER" id="PTHR11786">
    <property type="entry name" value="N-HYDROXYARYLAMINE O-ACETYLTRANSFERASE"/>
    <property type="match status" value="1"/>
</dbReference>
<dbReference type="eggNOG" id="ENOG502RD0D">
    <property type="taxonomic scope" value="Eukaryota"/>
</dbReference>
<dbReference type="OrthoDB" id="10260017at2759"/>
<gene>
    <name evidence="2" type="ORF">BAUCODRAFT_74506</name>
</gene>
<dbReference type="Proteomes" id="UP000011761">
    <property type="component" value="Unassembled WGS sequence"/>
</dbReference>
<dbReference type="KEGG" id="bcom:BAUCODRAFT_74506"/>
<name>M2LHZ9_BAUPA</name>
<sequence>MSSTDRADPPSTRPTYTPWQLHRVWDRIDFPSRFRYEPGEFSKEVVRHHDGHGFLSALMTHSLAYIPFENLELHYSPHHQISIHPDALFEKIVRQNTGRGGYPLENNVFLGTVLRSFGFEVMSVGARLNTLYESNGESNGEHRFAGWSHMVNLVTIRGETFLVDVGFGSGGPTQPIPLVENEETVIESTQERMRLRRDAIAENEYQGNKLWILERQVFADGHWTALYCFEDFVCFLPQDFEVMHFHASTHRTSFFTYRVIVMKYLLDARGESVVGELILRGDRVLRQTKNKLEVLAMLYTEEDRVESLEKYFNITLTQAQAAGIRGMVTELPSRHSDQIIAGKDEPEGVMLDGVTA</sequence>
<dbReference type="Gene3D" id="3.30.2140.20">
    <property type="match status" value="1"/>
</dbReference>
<dbReference type="Pfam" id="PF00797">
    <property type="entry name" value="Acetyltransf_2"/>
    <property type="match status" value="1"/>
</dbReference>
<dbReference type="GO" id="GO:0016407">
    <property type="term" value="F:acetyltransferase activity"/>
    <property type="evidence" value="ECO:0007669"/>
    <property type="project" value="InterPro"/>
</dbReference>